<dbReference type="Proteomes" id="UP000249542">
    <property type="component" value="Unassembled WGS sequence"/>
</dbReference>
<name>A0A2W7I4G7_9FLAO</name>
<keyword evidence="2" id="KW-1185">Reference proteome</keyword>
<organism evidence="1 2">
    <name type="scientific">Mesonia algae</name>
    <dbReference type="NCBI Taxonomy" id="213248"/>
    <lineage>
        <taxon>Bacteria</taxon>
        <taxon>Pseudomonadati</taxon>
        <taxon>Bacteroidota</taxon>
        <taxon>Flavobacteriia</taxon>
        <taxon>Flavobacteriales</taxon>
        <taxon>Flavobacteriaceae</taxon>
        <taxon>Mesonia</taxon>
    </lineage>
</organism>
<reference evidence="1 2" key="1">
    <citation type="submission" date="2018-06" db="EMBL/GenBank/DDBJ databases">
        <title>Genomic Encyclopedia of Archaeal and Bacterial Type Strains, Phase II (KMG-II): from individual species to whole genera.</title>
        <authorList>
            <person name="Goeker M."/>
        </authorList>
    </citation>
    <scope>NUCLEOTIDE SEQUENCE [LARGE SCALE GENOMIC DNA]</scope>
    <source>
        <strain evidence="1 2">DSM 15361</strain>
    </source>
</reference>
<proteinExistence type="predicted"/>
<accession>A0A2W7I4G7</accession>
<dbReference type="RefSeq" id="WP_111540777.1">
    <property type="nucleotide sequence ID" value="NZ_QKYV01000003.1"/>
</dbReference>
<evidence type="ECO:0000313" key="1">
    <source>
        <dbReference type="EMBL" id="PZW41781.1"/>
    </source>
</evidence>
<sequence>MRNLFRKPFAILLISLLIFSCTKKENNIKENELQYKTTSKTSQDILAESINKINKYYSVKLSNEDYIETVTVQDEEEQISEMSVVIFKNENTIYASSFNSQTKKFISVTSNLKLNDEIHNFTIKGGDEVDIEKQITSAPLSDCNGTESCEGCHYRIMKEIIAQDGDSMYMCDKLGDACNDAVMVAALVHCWYSH</sequence>
<dbReference type="AlphaFoldDB" id="A0A2W7I4G7"/>
<dbReference type="PROSITE" id="PS51257">
    <property type="entry name" value="PROKAR_LIPOPROTEIN"/>
    <property type="match status" value="1"/>
</dbReference>
<protein>
    <submittedName>
        <fullName evidence="1">Uncharacterized protein</fullName>
    </submittedName>
</protein>
<evidence type="ECO:0000313" key="2">
    <source>
        <dbReference type="Proteomes" id="UP000249542"/>
    </source>
</evidence>
<gene>
    <name evidence="1" type="ORF">LX95_01465</name>
</gene>
<dbReference type="EMBL" id="QKYV01000003">
    <property type="protein sequence ID" value="PZW41781.1"/>
    <property type="molecule type" value="Genomic_DNA"/>
</dbReference>
<comment type="caution">
    <text evidence="1">The sequence shown here is derived from an EMBL/GenBank/DDBJ whole genome shotgun (WGS) entry which is preliminary data.</text>
</comment>